<dbReference type="InterPro" id="IPR032566">
    <property type="entry name" value="Znf-C2HE"/>
</dbReference>
<dbReference type="GO" id="GO:0033699">
    <property type="term" value="F:DNA 5'-adenosine monophosphate hydrolase activity"/>
    <property type="evidence" value="ECO:0007669"/>
    <property type="project" value="TreeGrafter"/>
</dbReference>
<keyword evidence="4" id="KW-1185">Reference proteome</keyword>
<protein>
    <submittedName>
        <fullName evidence="3">SPOSA6832_01021-mRNA-1:cds</fullName>
    </submittedName>
</protein>
<reference evidence="4" key="1">
    <citation type="submission" date="2015-02" db="EMBL/GenBank/DDBJ databases">
        <authorList>
            <person name="Gon?alves P."/>
        </authorList>
    </citation>
    <scope>NUCLEOTIDE SEQUENCE [LARGE SCALE GENOMIC DNA]</scope>
</reference>
<dbReference type="GO" id="GO:0000012">
    <property type="term" value="P:single strand break repair"/>
    <property type="evidence" value="ECO:0007669"/>
    <property type="project" value="TreeGrafter"/>
</dbReference>
<feature type="region of interest" description="Disordered" evidence="1">
    <location>
        <begin position="208"/>
        <end position="251"/>
    </location>
</feature>
<dbReference type="AlphaFoldDB" id="A0A0D6EI70"/>
<dbReference type="Pfam" id="PF11969">
    <property type="entry name" value="DcpS_C"/>
    <property type="match status" value="1"/>
</dbReference>
<dbReference type="Gene3D" id="3.30.428.10">
    <property type="entry name" value="HIT-like"/>
    <property type="match status" value="1"/>
</dbReference>
<dbReference type="PANTHER" id="PTHR12486:SF4">
    <property type="entry name" value="APRATAXIN"/>
    <property type="match status" value="1"/>
</dbReference>
<proteinExistence type="predicted"/>
<dbReference type="GO" id="GO:0003725">
    <property type="term" value="F:double-stranded RNA binding"/>
    <property type="evidence" value="ECO:0007669"/>
    <property type="project" value="TreeGrafter"/>
</dbReference>
<evidence type="ECO:0000313" key="4">
    <source>
        <dbReference type="Proteomes" id="UP000243876"/>
    </source>
</evidence>
<dbReference type="GO" id="GO:0030983">
    <property type="term" value="F:mismatched DNA binding"/>
    <property type="evidence" value="ECO:0007669"/>
    <property type="project" value="TreeGrafter"/>
</dbReference>
<gene>
    <name evidence="3" type="primary">SPOSA6832_01021</name>
</gene>
<accession>A0A0D6EI70</accession>
<feature type="domain" description="Aprataxin C2HE/C2H2/C2HC zinc finger" evidence="2">
    <location>
        <begin position="144"/>
        <end position="202"/>
    </location>
</feature>
<dbReference type="OrthoDB" id="3512845at2759"/>
<dbReference type="PANTHER" id="PTHR12486">
    <property type="entry name" value="APRATAXIN-RELATED"/>
    <property type="match status" value="1"/>
</dbReference>
<feature type="compositionally biased region" description="Basic and acidic residues" evidence="1">
    <location>
        <begin position="208"/>
        <end position="232"/>
    </location>
</feature>
<dbReference type="Proteomes" id="UP000243876">
    <property type="component" value="Unassembled WGS sequence"/>
</dbReference>
<name>A0A0D6EI70_SPOSA</name>
<sequence length="251" mass="28883">MSWSAVLEAYARKPHPERELPEGVWLRNDERTLTIFDGYEKAKFHFLVMPRDPFPLKKGGTISSSSLHSLSSLLRSPYKLEVLKALERQAAEVKEMIEDEMMKRDGWTWDVRIGHVHLHVISSDMLSPKLKNKKHWNSFHPELGFFLHLSDIIAGVEDGSFSLRSRDHYESILKLPLQSFYDGRTYATLPKLKDHLLDEFKKRGEAERARIKAAKENEDEKGTKREAERHEGAAPLEEDGESPLKKPKIGA</sequence>
<evidence type="ECO:0000256" key="1">
    <source>
        <dbReference type="SAM" id="MobiDB-lite"/>
    </source>
</evidence>
<dbReference type="GO" id="GO:0005634">
    <property type="term" value="C:nucleus"/>
    <property type="evidence" value="ECO:0007669"/>
    <property type="project" value="TreeGrafter"/>
</dbReference>
<dbReference type="SUPFAM" id="SSF54197">
    <property type="entry name" value="HIT-like"/>
    <property type="match status" value="1"/>
</dbReference>
<evidence type="ECO:0000259" key="2">
    <source>
        <dbReference type="Pfam" id="PF16278"/>
    </source>
</evidence>
<dbReference type="Pfam" id="PF16278">
    <property type="entry name" value="zf-C2HE"/>
    <property type="match status" value="1"/>
</dbReference>
<dbReference type="GO" id="GO:0003697">
    <property type="term" value="F:single-stranded DNA binding"/>
    <property type="evidence" value="ECO:0007669"/>
    <property type="project" value="TreeGrafter"/>
</dbReference>
<dbReference type="InterPro" id="IPR036265">
    <property type="entry name" value="HIT-like_sf"/>
</dbReference>
<dbReference type="EMBL" id="CENE01000003">
    <property type="protein sequence ID" value="CEQ39498.1"/>
    <property type="molecule type" value="Genomic_DNA"/>
</dbReference>
<organism evidence="3 4">
    <name type="scientific">Sporidiobolus salmonicolor</name>
    <name type="common">Yeast-like fungus</name>
    <name type="synonym">Sporobolomyces salmonicolor</name>
    <dbReference type="NCBI Taxonomy" id="5005"/>
    <lineage>
        <taxon>Eukaryota</taxon>
        <taxon>Fungi</taxon>
        <taxon>Dikarya</taxon>
        <taxon>Basidiomycota</taxon>
        <taxon>Pucciniomycotina</taxon>
        <taxon>Microbotryomycetes</taxon>
        <taxon>Sporidiobolales</taxon>
        <taxon>Sporidiobolaceae</taxon>
        <taxon>Sporobolomyces</taxon>
    </lineage>
</organism>
<evidence type="ECO:0000313" key="3">
    <source>
        <dbReference type="EMBL" id="CEQ39498.1"/>
    </source>
</evidence>
<dbReference type="GO" id="GO:1990165">
    <property type="term" value="F:single-strand break-containing DNA binding"/>
    <property type="evidence" value="ECO:0007669"/>
    <property type="project" value="TreeGrafter"/>
</dbReference>